<evidence type="ECO:0008006" key="3">
    <source>
        <dbReference type="Google" id="ProtNLM"/>
    </source>
</evidence>
<dbReference type="Gene3D" id="3.30.2000.40">
    <property type="entry name" value="Myoviridae tail sheath stabiliser"/>
    <property type="match status" value="1"/>
</dbReference>
<accession>A0A6B9STL8</accession>
<dbReference type="EMBL" id="MN794232">
    <property type="protein sequence ID" value="QHJ74535.1"/>
    <property type="molecule type" value="Genomic_DNA"/>
</dbReference>
<gene>
    <name evidence="1" type="ORF">VH12019_00235</name>
</gene>
<organism evidence="1 2">
    <name type="scientific">Vibrio phage VH1_2019</name>
    <dbReference type="NCBI Taxonomy" id="2686307"/>
    <lineage>
        <taxon>Viruses</taxon>
        <taxon>Duplodnaviria</taxon>
        <taxon>Heunggongvirae</taxon>
        <taxon>Uroviricota</taxon>
        <taxon>Caudoviricetes</taxon>
        <taxon>Pantevenvirales</taxon>
        <taxon>Straboviridae</taxon>
        <taxon>Schizotequatrovirus</taxon>
        <taxon>Schizotequatrovirus KVP40</taxon>
    </lineage>
</organism>
<dbReference type="InterPro" id="IPR031997">
    <property type="entry name" value="T4-gp15_tss"/>
</dbReference>
<dbReference type="Proteomes" id="UP000464957">
    <property type="component" value="Segment"/>
</dbReference>
<evidence type="ECO:0000313" key="2">
    <source>
        <dbReference type="Proteomes" id="UP000464957"/>
    </source>
</evidence>
<reference evidence="1 2" key="1">
    <citation type="submission" date="2019-12" db="EMBL/GenBank/DDBJ databases">
        <authorList>
            <person name="Harris M."/>
            <person name="Ho T.C."/>
            <person name="Fruchtman H."/>
            <person name="Garin M."/>
            <person name="Kubatin V."/>
            <person name="Lu T."/>
            <person name="Xue L."/>
            <person name="Marr M.T."/>
        </authorList>
    </citation>
    <scope>NUCLEOTIDE SEQUENCE [LARGE SCALE GENOMIC DNA]</scope>
</reference>
<proteinExistence type="predicted"/>
<dbReference type="Pfam" id="PF16724">
    <property type="entry name" value="T4-gp15_tss"/>
    <property type="match status" value="1"/>
</dbReference>
<evidence type="ECO:0000313" key="1">
    <source>
        <dbReference type="EMBL" id="QHJ74535.1"/>
    </source>
</evidence>
<sequence length="450" mass="52022">MKGYFYHRSIRKYVLLMGNLFSNIYVSRGDGYRKVPITVSSKEHFVASLNSQELNGDGSVANVATLLPRIGLDMVSCTYDATRKTNIANRKLTRDFTGDRPKSNKLFNPVPYDFEFEVSVYTRHQDDAFQIIEQILPYFQPQFNTMIKELDENEVVVDQRDIPIILESAVPETTFEGAAGDMRHIEWTLNLRMKGWLYPPTNAQFGEIRTIYLNFQDEEQTIIHAEREAVTSSYDILWKVRSEVEALNTFGWRHSVDSLYGLVWNTRGDIVSDLEIDWNRRFSITDALQIDWSTRSSASSELLVDWNIRDVVGRDYDVDWYNRQIIESTYESPWGVSPIASNELAIDWDTREFVELNTDIQWSEGAIAESSLDVDWNRSQYVEAVSDIDWSTRAVVTSVNDIDWSTRSELSASTDINYNMSSQVTSSYVMYYLPGELAWNFTDVTYNIEN</sequence>
<protein>
    <recommendedName>
        <fullName evidence="3">Tail sheath stabilizer and completion protein</fullName>
    </recommendedName>
</protein>
<name>A0A6B9STL8_9CAUD</name>
<dbReference type="InterPro" id="IPR038553">
    <property type="entry name" value="T4-gp15_tss_sf"/>
</dbReference>